<sequence>MYKTLIVNGGNKNTDDFIKKSQRTFETKVLKEIDDDHYFKPFSERLSIKAFLQQENLNFKDPISNTYVDARGTFETKKTEVVLIHRNVDAEFIKELEYTYQFSGGNIQSNVMEILHRDLHSSNILDKNGYNNFPELFKSQPYSLSLSEDFVEKHYPNSIWSEFNKAEKKRIELVKSKKPFVKNPGY</sequence>
<gene>
    <name evidence="1" type="ORF">DEBURN_LOCUS8304</name>
</gene>
<protein>
    <submittedName>
        <fullName evidence="1">8859_t:CDS:1</fullName>
    </submittedName>
</protein>
<evidence type="ECO:0000313" key="1">
    <source>
        <dbReference type="EMBL" id="CAG8575515.1"/>
    </source>
</evidence>
<dbReference type="Proteomes" id="UP000789706">
    <property type="component" value="Unassembled WGS sequence"/>
</dbReference>
<keyword evidence="2" id="KW-1185">Reference proteome</keyword>
<reference evidence="1" key="1">
    <citation type="submission" date="2021-06" db="EMBL/GenBank/DDBJ databases">
        <authorList>
            <person name="Kallberg Y."/>
            <person name="Tangrot J."/>
            <person name="Rosling A."/>
        </authorList>
    </citation>
    <scope>NUCLEOTIDE SEQUENCE</scope>
    <source>
        <strain evidence="1">AZ414A</strain>
    </source>
</reference>
<evidence type="ECO:0000313" key="2">
    <source>
        <dbReference type="Proteomes" id="UP000789706"/>
    </source>
</evidence>
<dbReference type="AlphaFoldDB" id="A0A9N9G3Y1"/>
<proteinExistence type="predicted"/>
<comment type="caution">
    <text evidence="1">The sequence shown here is derived from an EMBL/GenBank/DDBJ whole genome shotgun (WGS) entry which is preliminary data.</text>
</comment>
<organism evidence="1 2">
    <name type="scientific">Diversispora eburnea</name>
    <dbReference type="NCBI Taxonomy" id="1213867"/>
    <lineage>
        <taxon>Eukaryota</taxon>
        <taxon>Fungi</taxon>
        <taxon>Fungi incertae sedis</taxon>
        <taxon>Mucoromycota</taxon>
        <taxon>Glomeromycotina</taxon>
        <taxon>Glomeromycetes</taxon>
        <taxon>Diversisporales</taxon>
        <taxon>Diversisporaceae</taxon>
        <taxon>Diversispora</taxon>
    </lineage>
</organism>
<dbReference type="EMBL" id="CAJVPK010001190">
    <property type="protein sequence ID" value="CAG8575515.1"/>
    <property type="molecule type" value="Genomic_DNA"/>
</dbReference>
<accession>A0A9N9G3Y1</accession>
<name>A0A9N9G3Y1_9GLOM</name>